<dbReference type="Proteomes" id="UP000056322">
    <property type="component" value="Chromosome 1"/>
</dbReference>
<gene>
    <name evidence="4" type="ORF">BN1209_0952</name>
</gene>
<dbReference type="EMBL" id="LN794158">
    <property type="protein sequence ID" value="CEN55995.1"/>
    <property type="molecule type" value="Genomic_DNA"/>
</dbReference>
<keyword evidence="5" id="KW-1185">Reference proteome</keyword>
<dbReference type="AlphaFoldDB" id="A0A0B7IUL0"/>
<evidence type="ECO:0000313" key="5">
    <source>
        <dbReference type="Proteomes" id="UP000056322"/>
    </source>
</evidence>
<sequence>MKVAFDSQIFIGQVYGGISRYICEVASRISKKSQVEVKIVAPMHVNAYLNNLPKNILSCFHSPFSFNFLRLQQRAASMVLGDLMLRFMRPDIIHETYYFKYPLGSISASRVLTIHDMIHEKFESQFPYGDKTSKHKAAAAARADHIICVSESTKVDVINILGINPEKITVIHLGFDLMISPDSFVRHYGRDYLLYVGKRGGYKNFLTMLEAYATSEILRSKYDLVCFGGGAFNDDELKAIHTLNLNPKNVIQMSGDDRYLANYYKNASAFVFPSLYEGFGIPPLEAMSYGCPVVCSNTSSIPEVVGDAGEYFDPYDKKDMQKAMEMVIKSSDLRNSLVTKGFLRLKEFSWEKCASATLNVYKSLI</sequence>
<organism evidence="4 5">
    <name type="scientific">Candidatus Methylopumilus turicensis</name>
    <dbReference type="NCBI Taxonomy" id="1581680"/>
    <lineage>
        <taxon>Bacteria</taxon>
        <taxon>Pseudomonadati</taxon>
        <taxon>Pseudomonadota</taxon>
        <taxon>Betaproteobacteria</taxon>
        <taxon>Nitrosomonadales</taxon>
        <taxon>Methylophilaceae</taxon>
        <taxon>Candidatus Methylopumilus</taxon>
    </lineage>
</organism>
<evidence type="ECO:0000259" key="2">
    <source>
        <dbReference type="Pfam" id="PF00534"/>
    </source>
</evidence>
<dbReference type="Pfam" id="PF00534">
    <property type="entry name" value="Glycos_transf_1"/>
    <property type="match status" value="1"/>
</dbReference>
<dbReference type="Pfam" id="PF13439">
    <property type="entry name" value="Glyco_transf_4"/>
    <property type="match status" value="1"/>
</dbReference>
<dbReference type="PANTHER" id="PTHR46401">
    <property type="entry name" value="GLYCOSYLTRANSFERASE WBBK-RELATED"/>
    <property type="match status" value="1"/>
</dbReference>
<dbReference type="STRING" id="1581680.BN1209_0952"/>
<feature type="domain" description="Glycosyl transferase family 1" evidence="2">
    <location>
        <begin position="190"/>
        <end position="341"/>
    </location>
</feature>
<dbReference type="HOGENOM" id="CLU_009583_27_0_4"/>
<dbReference type="KEGG" id="mbac:BN1209_0952"/>
<dbReference type="OrthoDB" id="9177777at2"/>
<dbReference type="Gene3D" id="3.40.50.2000">
    <property type="entry name" value="Glycogen Phosphorylase B"/>
    <property type="match status" value="2"/>
</dbReference>
<protein>
    <submittedName>
        <fullName evidence="4">Putative Glycosyl transferase group 1</fullName>
    </submittedName>
</protein>
<dbReference type="InterPro" id="IPR028098">
    <property type="entry name" value="Glyco_trans_4-like_N"/>
</dbReference>
<dbReference type="PANTHER" id="PTHR46401:SF2">
    <property type="entry name" value="GLYCOSYLTRANSFERASE WBBK-RELATED"/>
    <property type="match status" value="1"/>
</dbReference>
<reference evidence="5" key="1">
    <citation type="submission" date="2014-12" db="EMBL/GenBank/DDBJ databases">
        <authorList>
            <person name="Salcher M.M."/>
        </authorList>
    </citation>
    <scope>NUCLEOTIDE SEQUENCE [LARGE SCALE GENOMIC DNA]</scope>
    <source>
        <strain evidence="5">MMS-10A-171</strain>
    </source>
</reference>
<evidence type="ECO:0000313" key="4">
    <source>
        <dbReference type="EMBL" id="CEN55995.1"/>
    </source>
</evidence>
<dbReference type="SUPFAM" id="SSF53756">
    <property type="entry name" value="UDP-Glycosyltransferase/glycogen phosphorylase"/>
    <property type="match status" value="1"/>
</dbReference>
<evidence type="ECO:0000256" key="1">
    <source>
        <dbReference type="ARBA" id="ARBA00022679"/>
    </source>
</evidence>
<dbReference type="CDD" id="cd03809">
    <property type="entry name" value="GT4_MtfB-like"/>
    <property type="match status" value="1"/>
</dbReference>
<keyword evidence="1 4" id="KW-0808">Transferase</keyword>
<name>A0A0B7IUL0_9PROT</name>
<dbReference type="GO" id="GO:0009103">
    <property type="term" value="P:lipopolysaccharide biosynthetic process"/>
    <property type="evidence" value="ECO:0007669"/>
    <property type="project" value="TreeGrafter"/>
</dbReference>
<evidence type="ECO:0000259" key="3">
    <source>
        <dbReference type="Pfam" id="PF13439"/>
    </source>
</evidence>
<proteinExistence type="predicted"/>
<dbReference type="RefSeq" id="WP_045751179.1">
    <property type="nucleotide sequence ID" value="NZ_LN794158.1"/>
</dbReference>
<dbReference type="GO" id="GO:0016757">
    <property type="term" value="F:glycosyltransferase activity"/>
    <property type="evidence" value="ECO:0007669"/>
    <property type="project" value="InterPro"/>
</dbReference>
<dbReference type="InterPro" id="IPR001296">
    <property type="entry name" value="Glyco_trans_1"/>
</dbReference>
<accession>A0A0B7IUL0</accession>
<feature type="domain" description="Glycosyltransferase subfamily 4-like N-terminal" evidence="3">
    <location>
        <begin position="15"/>
        <end position="177"/>
    </location>
</feature>